<evidence type="ECO:0000313" key="2">
    <source>
        <dbReference type="EMBL" id="PZQ95029.1"/>
    </source>
</evidence>
<dbReference type="Proteomes" id="UP000248975">
    <property type="component" value="Unassembled WGS sequence"/>
</dbReference>
<evidence type="ECO:0000256" key="1">
    <source>
        <dbReference type="SAM" id="MobiDB-lite"/>
    </source>
</evidence>
<dbReference type="InterPro" id="IPR006429">
    <property type="entry name" value="Phage_lambda_portal"/>
</dbReference>
<name>A0A2W5S014_CERSP</name>
<dbReference type="HAMAP" id="MF_04135">
    <property type="entry name" value="PORTAL_LAMBDA"/>
    <property type="match status" value="1"/>
</dbReference>
<sequence length="549" mass="60911">MKNTAEKKLPSIADHMAVIAKPEKSAMGGGLEGAERNTRELFNWTPAVISPDQQISGGNKQLADARARDMVQNDGYAMGTVAIHRDSIVGAQYKLNAKPNWRVLGLSEAWAREWQQYVEARFNLIAESPNNYLDASGTMTLTGLVRLAVSGVLMTGELLATAEWKRGGNRPFSTAIQMVSPTRLSNPDGMMDDKNLRSGVVVDDYGKPTSYWIKKAFPGSGYGLDDWKWINVPAEKPWGRKQVIHIFEPLQPGQTRGISEMVSVLKQMRMTKNFQEVVLQNAVVNASYAAAIESELPSEVVFSQMGLNAPTFQQMLMNYMSSLMDYVGSSKNIQIDGVKIPHLFPGTKLKMQPMGTPGGVGTDYEESLLRNIAASLGLSYEQFSRDYTKTNYSSARASMGETWKYMNSRKKVVADRFASTIYALWLEEEINAGNIPLPPGKTADWFYAENGIVKDALTNADWIGASRGQIDEKKETEAAILRIKNGLSTYEIEIARLGNDWREVFDQRAEEEGIIQQKKLNFTGQPATPDDAQNGGDGENNDNEERTNE</sequence>
<comment type="caution">
    <text evidence="2">The sequence shown here is derived from an EMBL/GenBank/DDBJ whole genome shotgun (WGS) entry which is preliminary data.</text>
</comment>
<evidence type="ECO:0000313" key="3">
    <source>
        <dbReference type="Proteomes" id="UP000248975"/>
    </source>
</evidence>
<reference evidence="2 3" key="1">
    <citation type="submission" date="2017-08" db="EMBL/GenBank/DDBJ databases">
        <title>Infants hospitalized years apart are colonized by the same room-sourced microbial strains.</title>
        <authorList>
            <person name="Brooks B."/>
            <person name="Olm M.R."/>
            <person name="Firek B.A."/>
            <person name="Baker R."/>
            <person name="Thomas B.C."/>
            <person name="Morowitz M.J."/>
            <person name="Banfield J.F."/>
        </authorList>
    </citation>
    <scope>NUCLEOTIDE SEQUENCE [LARGE SCALE GENOMIC DNA]</scope>
    <source>
        <strain evidence="2">S2_003_000_R2_11</strain>
    </source>
</reference>
<feature type="region of interest" description="Disordered" evidence="1">
    <location>
        <begin position="515"/>
        <end position="549"/>
    </location>
</feature>
<protein>
    <submittedName>
        <fullName evidence="2">Phage portal protein</fullName>
    </submittedName>
</protein>
<dbReference type="AlphaFoldDB" id="A0A2W5S014"/>
<accession>A0A2W5S014</accession>
<proteinExistence type="inferred from homology"/>
<gene>
    <name evidence="2" type="ORF">DI533_20425</name>
</gene>
<dbReference type="EMBL" id="QFQS01000010">
    <property type="protein sequence ID" value="PZQ95029.1"/>
    <property type="molecule type" value="Genomic_DNA"/>
</dbReference>
<dbReference type="GO" id="GO:0019068">
    <property type="term" value="P:virion assembly"/>
    <property type="evidence" value="ECO:0007669"/>
    <property type="project" value="InterPro"/>
</dbReference>
<dbReference type="Pfam" id="PF05136">
    <property type="entry name" value="Phage_portal_2"/>
    <property type="match status" value="1"/>
</dbReference>
<dbReference type="GO" id="GO:0005198">
    <property type="term" value="F:structural molecule activity"/>
    <property type="evidence" value="ECO:0007669"/>
    <property type="project" value="InterPro"/>
</dbReference>
<organism evidence="2 3">
    <name type="scientific">Cereibacter sphaeroides</name>
    <name type="common">Rhodobacter sphaeroides</name>
    <dbReference type="NCBI Taxonomy" id="1063"/>
    <lineage>
        <taxon>Bacteria</taxon>
        <taxon>Pseudomonadati</taxon>
        <taxon>Pseudomonadota</taxon>
        <taxon>Alphaproteobacteria</taxon>
        <taxon>Rhodobacterales</taxon>
        <taxon>Paracoccaceae</taxon>
        <taxon>Cereibacter</taxon>
    </lineage>
</organism>
<dbReference type="NCBIfam" id="TIGR01539">
    <property type="entry name" value="portal_lambda"/>
    <property type="match status" value="1"/>
</dbReference>